<evidence type="ECO:0000313" key="2">
    <source>
        <dbReference type="EMBL" id="MBC5603286.1"/>
    </source>
</evidence>
<reference evidence="2 3" key="1">
    <citation type="submission" date="2020-08" db="EMBL/GenBank/DDBJ databases">
        <title>Genome public.</title>
        <authorList>
            <person name="Liu C."/>
            <person name="Sun Q."/>
        </authorList>
    </citation>
    <scope>NUCLEOTIDE SEQUENCE [LARGE SCALE GENOMIC DNA]</scope>
    <source>
        <strain evidence="2 3">M27</strain>
    </source>
</reference>
<name>A0ABR7C668_9BACE</name>
<dbReference type="InterPro" id="IPR031161">
    <property type="entry name" value="Peptidase_M60_dom"/>
</dbReference>
<accession>A0ABR7C668</accession>
<comment type="caution">
    <text evidence="2">The sequence shown here is derived from an EMBL/GenBank/DDBJ whole genome shotgun (WGS) entry which is preliminary data.</text>
</comment>
<dbReference type="PANTHER" id="PTHR43751:SF1">
    <property type="entry name" value="SULFATASE ATSG-RELATED"/>
    <property type="match status" value="1"/>
</dbReference>
<evidence type="ECO:0000313" key="3">
    <source>
        <dbReference type="Proteomes" id="UP000600600"/>
    </source>
</evidence>
<dbReference type="Pfam" id="PF00884">
    <property type="entry name" value="Sulfatase"/>
    <property type="match status" value="1"/>
</dbReference>
<dbReference type="Gene3D" id="3.40.720.10">
    <property type="entry name" value="Alkaline Phosphatase, subunit A"/>
    <property type="match status" value="1"/>
</dbReference>
<keyword evidence="3" id="KW-1185">Reference proteome</keyword>
<proteinExistence type="predicted"/>
<feature type="domain" description="Peptidase M60" evidence="1">
    <location>
        <begin position="563"/>
        <end position="867"/>
    </location>
</feature>
<evidence type="ECO:0000259" key="1">
    <source>
        <dbReference type="PROSITE" id="PS51723"/>
    </source>
</evidence>
<sequence>MDIKLLSVVSCTLWSTGSTIAMSDTAQAQERQKPTNILFCIADDAGHMSAYGTPWVHTPAFDRVAREGVLFENAYTCNAKSAPSRAAIITGRNSWQLKEACNHWADFPAEFKSYPEALAENGFYVGCTGKGWGPGIANDIHGKKREITGKMWNEKKLVPPTSCISKVDYAANFEEFMKARPEGKPFCFWYGALEPHRDYEYGSSLKVGKRPERIDSVPGYWPDNETVRTDMLDYALEVEHFDTHLGRILNILEESGELENTIVIVTSDHGMPFPRCKGQEYNNSNHIPMSVMWKNGLVKPGRKVDDYISVIDIAPTLLEVVGISQEKAGMRPITGRSFVDILKNEKSDIDRNFVMIGKERHDVGRPDDRGYPIRGMIRGNYLYLKNFETDRWPAGNPETGYMNVDGGPTKTEILKARRNPKTAHFWQLAFGKRDTEELYDIKKDPDCMVDLAKKPEYELLKRRMEKEMTARLVEQEDPRMFGRGEQFDRYPDMSGAYQFWNRTKAGEKVPSGWISETDFEPVASGLKSGWNSENEAEFRIQDFEQRQHPDVMAKVNKTNGYSLLDNATGIVARKDRVLLIKVGETGGDTLRIKIQNLDCPNGDGYENGSSYYLLHEGMNRIIPENDGLVYVLFHTRGETTGKKVRVHFLTGEVNGYFDIKKHKASQWRTLLDKATYKYFDVLGAYTHLTFPVESFRQYTPDGKALVEVFDRIVALEHEFMGLDKYTDKRFKNRQYCYVVNKGYMYAPNYRTAYGIGTMEKVCDIDKLTGIAIWGPAHEIGHINQIRPGAKWHGMTEVTNNIYCLYVQDAFGMTTRLQKEVERPTKTYDDCWYERAMTEYFTRNLAHNENRINHCRLVPFWQLYLYCAKVKGNDDFYKDLYEAVRTTPNPVTAGKCQLEFVKKACAAAKMDLTPFFEKFGFLKPFRQEVNDYGKRMFEVTAEDIEQTRKEIKAKKYPKQQLPFWYITDNTVDLFKNPQPVETGTAVCKGNTFTMKDWKGVVAYEVFQKGKLVFVAPLQQFTVEGVAVDEKTKVYAIAADGKKTKVDFQWTEDLEQQKRMKERDSKYGNMYNR</sequence>
<dbReference type="Pfam" id="PF13402">
    <property type="entry name" value="Peptidase_M60"/>
    <property type="match status" value="1"/>
</dbReference>
<dbReference type="Proteomes" id="UP000600600">
    <property type="component" value="Unassembled WGS sequence"/>
</dbReference>
<dbReference type="SUPFAM" id="SSF53649">
    <property type="entry name" value="Alkaline phosphatase-like"/>
    <property type="match status" value="1"/>
</dbReference>
<dbReference type="EMBL" id="JACOOE010000001">
    <property type="protein sequence ID" value="MBC5603286.1"/>
    <property type="molecule type" value="Genomic_DNA"/>
</dbReference>
<dbReference type="InterPro" id="IPR052701">
    <property type="entry name" value="GAG_Ulvan_Degrading_Sulfatases"/>
</dbReference>
<dbReference type="RefSeq" id="WP_186966107.1">
    <property type="nucleotide sequence ID" value="NZ_JACOOE010000001.1"/>
</dbReference>
<dbReference type="CDD" id="cd16027">
    <property type="entry name" value="SGSH"/>
    <property type="match status" value="1"/>
</dbReference>
<dbReference type="PANTHER" id="PTHR43751">
    <property type="entry name" value="SULFATASE"/>
    <property type="match status" value="1"/>
</dbReference>
<dbReference type="Gene3D" id="2.60.120.1250">
    <property type="entry name" value="Peptidase M60, enhancin-like domain 1"/>
    <property type="match status" value="1"/>
</dbReference>
<gene>
    <name evidence="2" type="ORF">H8S67_01150</name>
</gene>
<dbReference type="InterPro" id="IPR042279">
    <property type="entry name" value="Pep_M60_3"/>
</dbReference>
<dbReference type="PROSITE" id="PS51723">
    <property type="entry name" value="PEPTIDASE_M60"/>
    <property type="match status" value="1"/>
</dbReference>
<dbReference type="Gene3D" id="1.10.390.30">
    <property type="entry name" value="Peptidase M60, enhancin-like domain 3"/>
    <property type="match status" value="1"/>
</dbReference>
<organism evidence="2 3">
    <name type="scientific">Bacteroides difficilis</name>
    <dbReference type="NCBI Taxonomy" id="2763021"/>
    <lineage>
        <taxon>Bacteria</taxon>
        <taxon>Pseudomonadati</taxon>
        <taxon>Bacteroidota</taxon>
        <taxon>Bacteroidia</taxon>
        <taxon>Bacteroidales</taxon>
        <taxon>Bacteroidaceae</taxon>
        <taxon>Bacteroides</taxon>
    </lineage>
</organism>
<dbReference type="Gene3D" id="3.40.390.80">
    <property type="entry name" value="Peptidase M60, enhancin-like domain 2"/>
    <property type="match status" value="1"/>
</dbReference>
<dbReference type="InterPro" id="IPR000917">
    <property type="entry name" value="Sulfatase_N"/>
</dbReference>
<dbReference type="SMART" id="SM01276">
    <property type="entry name" value="M60-like"/>
    <property type="match status" value="1"/>
</dbReference>
<protein>
    <submittedName>
        <fullName evidence="2">Sulfatase-like hydrolase/transferase</fullName>
    </submittedName>
</protein>
<dbReference type="InterPro" id="IPR017850">
    <property type="entry name" value="Alkaline_phosphatase_core_sf"/>
</dbReference>